<dbReference type="EMBL" id="NBNE01009041">
    <property type="protein sequence ID" value="OWY98818.1"/>
    <property type="molecule type" value="Genomic_DNA"/>
</dbReference>
<evidence type="ECO:0000313" key="2">
    <source>
        <dbReference type="EMBL" id="OWY98818.1"/>
    </source>
</evidence>
<proteinExistence type="predicted"/>
<dbReference type="Proteomes" id="UP000198211">
    <property type="component" value="Unassembled WGS sequence"/>
</dbReference>
<feature type="region of interest" description="Disordered" evidence="1">
    <location>
        <begin position="190"/>
        <end position="249"/>
    </location>
</feature>
<dbReference type="AlphaFoldDB" id="A0A225V1C8"/>
<feature type="region of interest" description="Disordered" evidence="1">
    <location>
        <begin position="121"/>
        <end position="170"/>
    </location>
</feature>
<comment type="caution">
    <text evidence="2">The sequence shown here is derived from an EMBL/GenBank/DDBJ whole genome shotgun (WGS) entry which is preliminary data.</text>
</comment>
<feature type="compositionally biased region" description="Basic and acidic residues" evidence="1">
    <location>
        <begin position="135"/>
        <end position="155"/>
    </location>
</feature>
<organism evidence="2 3">
    <name type="scientific">Phytophthora megakarya</name>
    <dbReference type="NCBI Taxonomy" id="4795"/>
    <lineage>
        <taxon>Eukaryota</taxon>
        <taxon>Sar</taxon>
        <taxon>Stramenopiles</taxon>
        <taxon>Oomycota</taxon>
        <taxon>Peronosporomycetes</taxon>
        <taxon>Peronosporales</taxon>
        <taxon>Peronosporaceae</taxon>
        <taxon>Phytophthora</taxon>
    </lineage>
</organism>
<reference evidence="3" key="1">
    <citation type="submission" date="2017-03" db="EMBL/GenBank/DDBJ databases">
        <title>Phytopthora megakarya and P. palmivora, two closely related causual agents of cacao black pod achieved similar genome size and gene model numbers by different mechanisms.</title>
        <authorList>
            <person name="Ali S."/>
            <person name="Shao J."/>
            <person name="Larry D.J."/>
            <person name="Kronmiller B."/>
            <person name="Shen D."/>
            <person name="Strem M.D."/>
            <person name="Melnick R.L."/>
            <person name="Guiltinan M.J."/>
            <person name="Tyler B.M."/>
            <person name="Meinhardt L.W."/>
            <person name="Bailey B.A."/>
        </authorList>
    </citation>
    <scope>NUCLEOTIDE SEQUENCE [LARGE SCALE GENOMIC DNA]</scope>
    <source>
        <strain evidence="3">zdho120</strain>
    </source>
</reference>
<feature type="region of interest" description="Disordered" evidence="1">
    <location>
        <begin position="1"/>
        <end position="23"/>
    </location>
</feature>
<feature type="compositionally biased region" description="Acidic residues" evidence="1">
    <location>
        <begin position="204"/>
        <end position="215"/>
    </location>
</feature>
<feature type="compositionally biased region" description="Polar residues" evidence="1">
    <location>
        <begin position="124"/>
        <end position="133"/>
    </location>
</feature>
<name>A0A225V1C8_9STRA</name>
<evidence type="ECO:0000313" key="3">
    <source>
        <dbReference type="Proteomes" id="UP000198211"/>
    </source>
</evidence>
<accession>A0A225V1C8</accession>
<gene>
    <name evidence="2" type="ORF">PHMEG_00030316</name>
</gene>
<sequence length="288" mass="32001">MQREFDDKLAQQAQSVDVGQKNWLTNTQNALEERERMLDSQWSNFEQQLKKREEEWELEREAMATGMQNQMLTVLQAALSQISPHPATGIQSESLSPPDSATLNPVLAVATKNSQTPIVGASPTVASVQQSVAADQKREIKRETPPVKNATRRESSNASQTSREANGVASCEEDCRAKGRVCIIDVEEVTSEEGERAVCPPPDGPDDSEPSDSDNDASRRGNSDSSDAEGFSSEDEDIGMSTTTTRADETTIWNCRPYIGYTNLEKFDEKASRDNRVNWWERFSDMTS</sequence>
<evidence type="ECO:0000256" key="1">
    <source>
        <dbReference type="SAM" id="MobiDB-lite"/>
    </source>
</evidence>
<feature type="compositionally biased region" description="Polar residues" evidence="1">
    <location>
        <begin position="11"/>
        <end position="23"/>
    </location>
</feature>
<protein>
    <submittedName>
        <fullName evidence="2">Uncharacterized protein</fullName>
    </submittedName>
</protein>
<keyword evidence="3" id="KW-1185">Reference proteome</keyword>